<dbReference type="RefSeq" id="WP_277253749.1">
    <property type="nucleotide sequence ID" value="NZ_CAXHZV010000011.1"/>
</dbReference>
<sequence length="287" mass="33173">MTRSMTAFARQDSQHSWGTVIWEVRSVNHRFLEPHLRLPEQFRELEGTLRERLRKRLNRGKVECTLRFIPDAQAQSLNINEGYARQLIEATQKMEELMVVSQTMNPLDMLRWPGVLQDASLDMDAVKKATLDLFDQAINDLVKGREREGAELATLISQRLDGITEVVKEVRAKLPKILSNQRNILRARVADCGVDLDPQRLEQEVVLLAQKADVDEEMDRLNTHVQEVRRVLKQKEPIGRRLDFLMQELNREANTLSSKSIVTDTTQSAVELKVLIEQMREQIQNIE</sequence>
<dbReference type="GO" id="GO:0016787">
    <property type="term" value="F:hydrolase activity"/>
    <property type="evidence" value="ECO:0007669"/>
    <property type="project" value="UniProtKB-KW"/>
</dbReference>
<evidence type="ECO:0000313" key="10">
    <source>
        <dbReference type="Proteomes" id="UP001169862"/>
    </source>
</evidence>
<proteinExistence type="inferred from homology"/>
<keyword evidence="3" id="KW-0255">Endonuclease</keyword>
<keyword evidence="11" id="KW-1185">Reference proteome</keyword>
<dbReference type="NCBIfam" id="TIGR00255">
    <property type="entry name" value="YicC/YloC family endoribonuclease"/>
    <property type="match status" value="1"/>
</dbReference>
<dbReference type="Proteomes" id="UP001169862">
    <property type="component" value="Unassembled WGS sequence"/>
</dbReference>
<dbReference type="PANTHER" id="PTHR30636:SF3">
    <property type="entry name" value="UPF0701 PROTEIN YICC"/>
    <property type="match status" value="1"/>
</dbReference>
<dbReference type="Pfam" id="PF03755">
    <property type="entry name" value="YicC-like_N"/>
    <property type="match status" value="1"/>
</dbReference>
<comment type="caution">
    <text evidence="8">The sequence shown here is derived from an EMBL/GenBank/DDBJ whole genome shotgun (WGS) entry which is preliminary data.</text>
</comment>
<dbReference type="Pfam" id="PF08340">
    <property type="entry name" value="YicC-like_C"/>
    <property type="match status" value="1"/>
</dbReference>
<keyword evidence="2" id="KW-0540">Nuclease</keyword>
<dbReference type="EMBL" id="JAUYVO010000004">
    <property type="protein sequence ID" value="MDP2522507.1"/>
    <property type="molecule type" value="Genomic_DNA"/>
</dbReference>
<feature type="domain" description="Endoribonuclease YicC-like N-terminal" evidence="6">
    <location>
        <begin position="3"/>
        <end position="153"/>
    </location>
</feature>
<evidence type="ECO:0000256" key="1">
    <source>
        <dbReference type="ARBA" id="ARBA00001968"/>
    </source>
</evidence>
<name>A0AAW7XK79_9GAMM</name>
<evidence type="ECO:0000259" key="6">
    <source>
        <dbReference type="Pfam" id="PF03755"/>
    </source>
</evidence>
<comment type="similarity">
    <text evidence="5">Belongs to the YicC/YloC family.</text>
</comment>
<reference evidence="8" key="1">
    <citation type="submission" date="2023-07" db="EMBL/GenBank/DDBJ databases">
        <title>Genome content predicts the carbon catabolic preferences of heterotrophic bacteria.</title>
        <authorList>
            <person name="Gralka M."/>
        </authorList>
    </citation>
    <scope>NUCLEOTIDE SEQUENCE</scope>
    <source>
        <strain evidence="9">5G01</strain>
        <strain evidence="8">I2M16</strain>
    </source>
</reference>
<feature type="domain" description="Endoribonuclease YicC-like C-terminal" evidence="7">
    <location>
        <begin position="171"/>
        <end position="287"/>
    </location>
</feature>
<evidence type="ECO:0000313" key="9">
    <source>
        <dbReference type="EMBL" id="MDP2522507.1"/>
    </source>
</evidence>
<accession>A0AAW7XK79</accession>
<evidence type="ECO:0000256" key="5">
    <source>
        <dbReference type="ARBA" id="ARBA00035648"/>
    </source>
</evidence>
<evidence type="ECO:0000313" key="11">
    <source>
        <dbReference type="Proteomes" id="UP001177341"/>
    </source>
</evidence>
<dbReference type="Proteomes" id="UP001177341">
    <property type="component" value="Unassembled WGS sequence"/>
</dbReference>
<gene>
    <name evidence="8" type="ORF">Q4490_07230</name>
    <name evidence="9" type="ORF">Q8W30_07955</name>
</gene>
<organism evidence="8 10">
    <name type="scientific">Neptunomonas phycophila</name>
    <dbReference type="NCBI Taxonomy" id="1572645"/>
    <lineage>
        <taxon>Bacteria</taxon>
        <taxon>Pseudomonadati</taxon>
        <taxon>Pseudomonadota</taxon>
        <taxon>Gammaproteobacteria</taxon>
        <taxon>Oceanospirillales</taxon>
        <taxon>Oceanospirillaceae</taxon>
        <taxon>Neptunomonas</taxon>
    </lineage>
</organism>
<evidence type="ECO:0000313" key="8">
    <source>
        <dbReference type="EMBL" id="MDO6453353.1"/>
    </source>
</evidence>
<evidence type="ECO:0000256" key="4">
    <source>
        <dbReference type="ARBA" id="ARBA00022801"/>
    </source>
</evidence>
<evidence type="ECO:0000256" key="2">
    <source>
        <dbReference type="ARBA" id="ARBA00022722"/>
    </source>
</evidence>
<evidence type="ECO:0000256" key="3">
    <source>
        <dbReference type="ARBA" id="ARBA00022759"/>
    </source>
</evidence>
<protein>
    <submittedName>
        <fullName evidence="8">YicC/YloC family endoribonuclease</fullName>
        <ecNumber evidence="8">3.1.-.-</ecNumber>
    </submittedName>
</protein>
<keyword evidence="4 8" id="KW-0378">Hydrolase</keyword>
<dbReference type="EC" id="3.1.-.-" evidence="8"/>
<dbReference type="EMBL" id="JAUOPG010000004">
    <property type="protein sequence ID" value="MDO6453353.1"/>
    <property type="molecule type" value="Genomic_DNA"/>
</dbReference>
<dbReference type="InterPro" id="IPR005229">
    <property type="entry name" value="YicC/YloC-like"/>
</dbReference>
<comment type="cofactor">
    <cofactor evidence="1">
        <name>a divalent metal cation</name>
        <dbReference type="ChEBI" id="CHEBI:60240"/>
    </cofactor>
</comment>
<dbReference type="PANTHER" id="PTHR30636">
    <property type="entry name" value="UPF0701 PROTEIN YICC"/>
    <property type="match status" value="1"/>
</dbReference>
<evidence type="ECO:0000259" key="7">
    <source>
        <dbReference type="Pfam" id="PF08340"/>
    </source>
</evidence>
<dbReference type="InterPro" id="IPR013527">
    <property type="entry name" value="YicC-like_N"/>
</dbReference>
<dbReference type="GO" id="GO:0004521">
    <property type="term" value="F:RNA endonuclease activity"/>
    <property type="evidence" value="ECO:0007669"/>
    <property type="project" value="InterPro"/>
</dbReference>
<dbReference type="InterPro" id="IPR013551">
    <property type="entry name" value="YicC-like_C"/>
</dbReference>
<dbReference type="AlphaFoldDB" id="A0AAW7XK79"/>